<dbReference type="RefSeq" id="WP_185026438.1">
    <property type="nucleotide sequence ID" value="NZ_BNBN01000001.1"/>
</dbReference>
<feature type="compositionally biased region" description="Pro residues" evidence="1">
    <location>
        <begin position="43"/>
        <end position="60"/>
    </location>
</feature>
<proteinExistence type="predicted"/>
<keyword evidence="3" id="KW-0966">Cell projection</keyword>
<name>A0A7X0LMT3_9ACTN</name>
<reference evidence="3 4" key="1">
    <citation type="submission" date="2020-08" db="EMBL/GenBank/DDBJ databases">
        <title>Genomic Encyclopedia of Type Strains, Phase IV (KMG-IV): sequencing the most valuable type-strain genomes for metagenomic binning, comparative biology and taxonomic classification.</title>
        <authorList>
            <person name="Goeker M."/>
        </authorList>
    </citation>
    <scope>NUCLEOTIDE SEQUENCE [LARGE SCALE GENOMIC DNA]</scope>
    <source>
        <strain evidence="3 4">DSM 40141</strain>
    </source>
</reference>
<keyword evidence="3" id="KW-0969">Cilium</keyword>
<sequence>MSYNQPGPYGGQPPQQPNPYGGQQPGPYGQPPQGQPGYGYPQQAPPPQGYGYPQQPPPPQQGYGYPQQQAQQPPYGQQPPQGPYGQQPYPGGQQPKKKKTGLIVGLAVVVLAAAGAGAYFAFFNGISDDGPHRLTASETVFGGTYKKLQKGDGASKDDKTVQEFTAAGVADAQLVGMSYSDLDQSKLNPTDPSSLEKLKAAKMVSFNGAYGRIADPEKALDNFFANLKADSDEGAAKNKDAAKLLGSPEDVSPSSLGNALMKCQLLQGKNKQTNAMVTSTLCVWADYSTLAAGYASHGQQPLGMDETAEQVAKLRNDVRVKN</sequence>
<evidence type="ECO:0000256" key="1">
    <source>
        <dbReference type="SAM" id="MobiDB-lite"/>
    </source>
</evidence>
<protein>
    <submittedName>
        <fullName evidence="3">Flagellar basal body-associated protein FliL</fullName>
    </submittedName>
</protein>
<evidence type="ECO:0000256" key="2">
    <source>
        <dbReference type="SAM" id="Phobius"/>
    </source>
</evidence>
<feature type="compositionally biased region" description="Low complexity" evidence="1">
    <location>
        <begin position="18"/>
        <end position="27"/>
    </location>
</feature>
<feature type="transmembrane region" description="Helical" evidence="2">
    <location>
        <begin position="102"/>
        <end position="123"/>
    </location>
</feature>
<gene>
    <name evidence="3" type="ORF">HNQ79_000580</name>
</gene>
<dbReference type="Proteomes" id="UP000540423">
    <property type="component" value="Unassembled WGS sequence"/>
</dbReference>
<feature type="compositionally biased region" description="Low complexity" evidence="1">
    <location>
        <begin position="83"/>
        <end position="94"/>
    </location>
</feature>
<comment type="caution">
    <text evidence="3">The sequence shown here is derived from an EMBL/GenBank/DDBJ whole genome shotgun (WGS) entry which is preliminary data.</text>
</comment>
<accession>A0A7X0LMT3</accession>
<keyword evidence="2" id="KW-1133">Transmembrane helix</keyword>
<organism evidence="3 4">
    <name type="scientific">Streptomyces candidus</name>
    <dbReference type="NCBI Taxonomy" id="67283"/>
    <lineage>
        <taxon>Bacteria</taxon>
        <taxon>Bacillati</taxon>
        <taxon>Actinomycetota</taxon>
        <taxon>Actinomycetes</taxon>
        <taxon>Kitasatosporales</taxon>
        <taxon>Streptomycetaceae</taxon>
        <taxon>Streptomyces</taxon>
    </lineage>
</organism>
<feature type="region of interest" description="Disordered" evidence="1">
    <location>
        <begin position="1"/>
        <end position="97"/>
    </location>
</feature>
<feature type="compositionally biased region" description="Low complexity" evidence="1">
    <location>
        <begin position="61"/>
        <end position="75"/>
    </location>
</feature>
<dbReference type="EMBL" id="JACHEM010000001">
    <property type="protein sequence ID" value="MBB6434142.1"/>
    <property type="molecule type" value="Genomic_DNA"/>
</dbReference>
<dbReference type="AlphaFoldDB" id="A0A7X0LMT3"/>
<keyword evidence="2" id="KW-0812">Transmembrane</keyword>
<keyword evidence="2" id="KW-0472">Membrane</keyword>
<evidence type="ECO:0000313" key="4">
    <source>
        <dbReference type="Proteomes" id="UP000540423"/>
    </source>
</evidence>
<evidence type="ECO:0000313" key="3">
    <source>
        <dbReference type="EMBL" id="MBB6434142.1"/>
    </source>
</evidence>
<keyword evidence="3" id="KW-0282">Flagellum</keyword>
<keyword evidence="4" id="KW-1185">Reference proteome</keyword>